<dbReference type="InterPro" id="IPR041164">
    <property type="entry name" value="LDcluster4"/>
</dbReference>
<dbReference type="InterPro" id="IPR052341">
    <property type="entry name" value="LOG_family_nucleotidases"/>
</dbReference>
<dbReference type="NCBIfam" id="TIGR00725">
    <property type="entry name" value="TIGR00725 family protein"/>
    <property type="match status" value="1"/>
</dbReference>
<dbReference type="PANTHER" id="PTHR43393">
    <property type="entry name" value="CYTOKININ RIBOSIDE 5'-MONOPHOSPHATE PHOSPHORIBOHYDROLASE"/>
    <property type="match status" value="1"/>
</dbReference>
<sequence length="137" mass="13882">MKHVLIGVIGSSRADGEAIALAKEVGKGIARGGGILLCGGLGGVMEAAAQGAKEEGGITVGVLPGTCRDEANDYIDIPIVTGMGFARNIIIVRSSHAVIAVKGESGTLSEIAYALQLSVPIVGLKTWRLSEISAIGE</sequence>
<dbReference type="GO" id="GO:0005829">
    <property type="term" value="C:cytosol"/>
    <property type="evidence" value="ECO:0007669"/>
    <property type="project" value="TreeGrafter"/>
</dbReference>
<feature type="non-terminal residue" evidence="1">
    <location>
        <position position="137"/>
    </location>
</feature>
<name>X0Z630_9ZZZZ</name>
<accession>X0Z630</accession>
<dbReference type="AlphaFoldDB" id="X0Z630"/>
<dbReference type="Pfam" id="PF18306">
    <property type="entry name" value="LDcluster4"/>
    <property type="match status" value="1"/>
</dbReference>
<evidence type="ECO:0008006" key="2">
    <source>
        <dbReference type="Google" id="ProtNLM"/>
    </source>
</evidence>
<reference evidence="1" key="1">
    <citation type="journal article" date="2014" name="Front. Microbiol.">
        <title>High frequency of phylogenetically diverse reductive dehalogenase-homologous genes in deep subseafloor sedimentary metagenomes.</title>
        <authorList>
            <person name="Kawai M."/>
            <person name="Futagami T."/>
            <person name="Toyoda A."/>
            <person name="Takaki Y."/>
            <person name="Nishi S."/>
            <person name="Hori S."/>
            <person name="Arai W."/>
            <person name="Tsubouchi T."/>
            <person name="Morono Y."/>
            <person name="Uchiyama I."/>
            <person name="Ito T."/>
            <person name="Fujiyama A."/>
            <person name="Inagaki F."/>
            <person name="Takami H."/>
        </authorList>
    </citation>
    <scope>NUCLEOTIDE SEQUENCE</scope>
    <source>
        <strain evidence="1">Expedition CK06-06</strain>
    </source>
</reference>
<proteinExistence type="predicted"/>
<dbReference type="SUPFAM" id="SSF102405">
    <property type="entry name" value="MCP/YpsA-like"/>
    <property type="match status" value="1"/>
</dbReference>
<gene>
    <name evidence="1" type="ORF">S01H1_79934</name>
</gene>
<comment type="caution">
    <text evidence="1">The sequence shown here is derived from an EMBL/GenBank/DDBJ whole genome shotgun (WGS) entry which is preliminary data.</text>
</comment>
<protein>
    <recommendedName>
        <fullName evidence="2">TIGR00725 family protein</fullName>
    </recommendedName>
</protein>
<dbReference type="PANTHER" id="PTHR43393:SF3">
    <property type="entry name" value="LYSINE DECARBOXYLASE-LIKE PROTEIN"/>
    <property type="match status" value="1"/>
</dbReference>
<dbReference type="InterPro" id="IPR005268">
    <property type="entry name" value="CHP00725"/>
</dbReference>
<organism evidence="1">
    <name type="scientific">marine sediment metagenome</name>
    <dbReference type="NCBI Taxonomy" id="412755"/>
    <lineage>
        <taxon>unclassified sequences</taxon>
        <taxon>metagenomes</taxon>
        <taxon>ecological metagenomes</taxon>
    </lineage>
</organism>
<dbReference type="Gene3D" id="3.40.50.450">
    <property type="match status" value="1"/>
</dbReference>
<evidence type="ECO:0000313" key="1">
    <source>
        <dbReference type="EMBL" id="GAG43986.1"/>
    </source>
</evidence>
<dbReference type="EMBL" id="BARS01053930">
    <property type="protein sequence ID" value="GAG43986.1"/>
    <property type="molecule type" value="Genomic_DNA"/>
</dbReference>